<proteinExistence type="predicted"/>
<evidence type="ECO:0000313" key="2">
    <source>
        <dbReference type="EMBL" id="CAB4203406.1"/>
    </source>
</evidence>
<organism evidence="2">
    <name type="scientific">uncultured Caudovirales phage</name>
    <dbReference type="NCBI Taxonomy" id="2100421"/>
    <lineage>
        <taxon>Viruses</taxon>
        <taxon>Duplodnaviria</taxon>
        <taxon>Heunggongvirae</taxon>
        <taxon>Uroviricota</taxon>
        <taxon>Caudoviricetes</taxon>
        <taxon>Peduoviridae</taxon>
        <taxon>Maltschvirus</taxon>
        <taxon>Maltschvirus maltsch</taxon>
    </lineage>
</organism>
<evidence type="ECO:0000259" key="1">
    <source>
        <dbReference type="Pfam" id="PF24746"/>
    </source>
</evidence>
<protein>
    <recommendedName>
        <fullName evidence="1">DUF7694 domain-containing protein</fullName>
    </recommendedName>
</protein>
<reference evidence="2" key="1">
    <citation type="submission" date="2020-05" db="EMBL/GenBank/DDBJ databases">
        <authorList>
            <person name="Chiriac C."/>
            <person name="Salcher M."/>
            <person name="Ghai R."/>
            <person name="Kavagutti S V."/>
        </authorList>
    </citation>
    <scope>NUCLEOTIDE SEQUENCE</scope>
</reference>
<name>A0A6J5S381_9CAUD</name>
<dbReference type="EMBL" id="LR797331">
    <property type="protein sequence ID" value="CAB4203406.1"/>
    <property type="molecule type" value="Genomic_DNA"/>
</dbReference>
<gene>
    <name evidence="2" type="ORF">UFOVP1382_24</name>
</gene>
<sequence>MTAWTPLQPATAKLSSGMLALVGTVPALAQKYDEEGEETFMNESVVASRKLVEPVPGWPQIVHVSFRTTDRDALVPYDTYVRIKNEIIDPMSEAIEIFPAESRLVDTANQFHFWAFQPGAPYPVGLNPVARHPRCPRIAKVKKLPPLQRARSHFRPPRWTKFSQLKIDLSKAAEHFRRERPPSGVFVNSRYEVWAYRWEFPIGPVVSLAIRRHDGHERRDWRDLQRIKNEILGPETEAVDLLPAFVRDIGADPLFDFETVLWGLPPGFVHPFGLSDTRLLSDTSSHGAVQRRFDDDNLPADVQDAGEILKNLLSGARPVDLAIEPSDVAPEA</sequence>
<dbReference type="InterPro" id="IPR056111">
    <property type="entry name" value="DUF7694"/>
</dbReference>
<dbReference type="Pfam" id="PF24746">
    <property type="entry name" value="DUF7694"/>
    <property type="match status" value="1"/>
</dbReference>
<feature type="domain" description="DUF7694" evidence="1">
    <location>
        <begin position="61"/>
        <end position="117"/>
    </location>
</feature>
<accession>A0A6J5S381</accession>